<evidence type="ECO:0000256" key="5">
    <source>
        <dbReference type="ARBA" id="ARBA00022989"/>
    </source>
</evidence>
<evidence type="ECO:0000256" key="6">
    <source>
        <dbReference type="ARBA" id="ARBA00023136"/>
    </source>
</evidence>
<evidence type="ECO:0000256" key="3">
    <source>
        <dbReference type="ARBA" id="ARBA00022692"/>
    </source>
</evidence>
<name>A0A139H6E7_9PEZI</name>
<feature type="compositionally biased region" description="Polar residues" evidence="9">
    <location>
        <begin position="1"/>
        <end position="14"/>
    </location>
</feature>
<dbReference type="OrthoDB" id="660759at2759"/>
<dbReference type="InterPro" id="IPR011691">
    <property type="entry name" value="Vesicle_transpt_SFT2"/>
</dbReference>
<comment type="subcellular location">
    <subcellularLocation>
        <location evidence="8">Golgi apparatus membrane</location>
        <topology evidence="8">Multi-pass membrane protein</topology>
    </subcellularLocation>
    <subcellularLocation>
        <location evidence="1">Membrane</location>
        <topology evidence="1">Multi-pass membrane protein</topology>
    </subcellularLocation>
</comment>
<feature type="compositionally biased region" description="Polar residues" evidence="9">
    <location>
        <begin position="21"/>
        <end position="37"/>
    </location>
</feature>
<dbReference type="GO" id="GO:0015031">
    <property type="term" value="P:protein transport"/>
    <property type="evidence" value="ECO:0007669"/>
    <property type="project" value="UniProtKB-KW"/>
</dbReference>
<proteinExistence type="inferred from homology"/>
<comment type="function">
    <text evidence="8">Nonessential protein required for the fusion of transport vesicles derived from the endocytic pathway with the Golgi complex.</text>
</comment>
<evidence type="ECO:0000256" key="4">
    <source>
        <dbReference type="ARBA" id="ARBA00022927"/>
    </source>
</evidence>
<dbReference type="InterPro" id="IPR007305">
    <property type="entry name" value="Vesicle_transpt_Got1/SFT2"/>
</dbReference>
<sequence>MASSSFRDSMNSLGWSRREQTANTNPQNPLLGTLSKLNPFSGEGYVRLPTTEGEGPGAPLPARTRREEEEGWFALSRWDRLLLFGGLNLAAIALFVVCFTLLPILSLRPRKFAILWSMASALFLGSWAVMMGPLQYVRHLVSQERLPFTATYFGSIALTLYFAVGLRSTILTLLTSIIQLVALVWYLVSYFPMGSQGLRFAASFGGSRLSAWMGG</sequence>
<dbReference type="AlphaFoldDB" id="A0A139H6E7"/>
<organism evidence="10 11">
    <name type="scientific">Pseudocercospora eumusae</name>
    <dbReference type="NCBI Taxonomy" id="321146"/>
    <lineage>
        <taxon>Eukaryota</taxon>
        <taxon>Fungi</taxon>
        <taxon>Dikarya</taxon>
        <taxon>Ascomycota</taxon>
        <taxon>Pezizomycotina</taxon>
        <taxon>Dothideomycetes</taxon>
        <taxon>Dothideomycetidae</taxon>
        <taxon>Mycosphaerellales</taxon>
        <taxon>Mycosphaerellaceae</taxon>
        <taxon>Pseudocercospora</taxon>
    </lineage>
</organism>
<feature type="transmembrane region" description="Helical" evidence="8">
    <location>
        <begin position="170"/>
        <end position="191"/>
    </location>
</feature>
<evidence type="ECO:0000313" key="11">
    <source>
        <dbReference type="Proteomes" id="UP000070133"/>
    </source>
</evidence>
<dbReference type="EMBL" id="LFZN01000124">
    <property type="protein sequence ID" value="KXS98045.1"/>
    <property type="molecule type" value="Genomic_DNA"/>
</dbReference>
<evidence type="ECO:0000313" key="10">
    <source>
        <dbReference type="EMBL" id="KXS98045.1"/>
    </source>
</evidence>
<dbReference type="PANTHER" id="PTHR23137:SF36">
    <property type="entry name" value="VESICLE TRANSPORT PROTEIN SFT2C"/>
    <property type="match status" value="1"/>
</dbReference>
<comment type="caution">
    <text evidence="10">The sequence shown here is derived from an EMBL/GenBank/DDBJ whole genome shotgun (WGS) entry which is preliminary data.</text>
</comment>
<accession>A0A139H6E7</accession>
<evidence type="ECO:0000256" key="7">
    <source>
        <dbReference type="ARBA" id="ARBA00025800"/>
    </source>
</evidence>
<evidence type="ECO:0000256" key="1">
    <source>
        <dbReference type="ARBA" id="ARBA00004141"/>
    </source>
</evidence>
<keyword evidence="3 8" id="KW-0812">Transmembrane</keyword>
<dbReference type="Pfam" id="PF04178">
    <property type="entry name" value="Got1"/>
    <property type="match status" value="1"/>
</dbReference>
<dbReference type="Proteomes" id="UP000070133">
    <property type="component" value="Unassembled WGS sequence"/>
</dbReference>
<protein>
    <recommendedName>
        <fullName evidence="8">Protein transport protein SFT2</fullName>
    </recommendedName>
</protein>
<dbReference type="PANTHER" id="PTHR23137">
    <property type="entry name" value="VESICLE TRANSPORT PROTEIN-RELATED"/>
    <property type="match status" value="1"/>
</dbReference>
<keyword evidence="11" id="KW-1185">Reference proteome</keyword>
<keyword evidence="2 8" id="KW-0813">Transport</keyword>
<evidence type="ECO:0000256" key="2">
    <source>
        <dbReference type="ARBA" id="ARBA00022448"/>
    </source>
</evidence>
<evidence type="ECO:0000256" key="9">
    <source>
        <dbReference type="SAM" id="MobiDB-lite"/>
    </source>
</evidence>
<feature type="transmembrane region" description="Helical" evidence="8">
    <location>
        <begin position="113"/>
        <end position="134"/>
    </location>
</feature>
<dbReference type="GO" id="GO:0000139">
    <property type="term" value="C:Golgi membrane"/>
    <property type="evidence" value="ECO:0007669"/>
    <property type="project" value="UniProtKB-SubCell"/>
</dbReference>
<comment type="similarity">
    <text evidence="7 8">Belongs to the SFT2 family.</text>
</comment>
<keyword evidence="5 8" id="KW-1133">Transmembrane helix</keyword>
<reference evidence="10 11" key="1">
    <citation type="submission" date="2015-07" db="EMBL/GenBank/DDBJ databases">
        <title>Comparative genomics of the Sigatoka disease complex on banana suggests a link between parallel evolutionary changes in Pseudocercospora fijiensis and Pseudocercospora eumusae and increased virulence on the banana host.</title>
        <authorList>
            <person name="Chang T.-C."/>
            <person name="Salvucci A."/>
            <person name="Crous P.W."/>
            <person name="Stergiopoulos I."/>
        </authorList>
    </citation>
    <scope>NUCLEOTIDE SEQUENCE [LARGE SCALE GENOMIC DNA]</scope>
    <source>
        <strain evidence="10 11">CBS 114824</strain>
    </source>
</reference>
<keyword evidence="6 8" id="KW-0472">Membrane</keyword>
<feature type="transmembrane region" description="Helical" evidence="8">
    <location>
        <begin position="146"/>
        <end position="164"/>
    </location>
</feature>
<gene>
    <name evidence="10" type="ORF">AC578_8785</name>
</gene>
<keyword evidence="4 8" id="KW-0653">Protein transport</keyword>
<feature type="region of interest" description="Disordered" evidence="9">
    <location>
        <begin position="1"/>
        <end position="37"/>
    </location>
</feature>
<evidence type="ECO:0000256" key="8">
    <source>
        <dbReference type="RuleBase" id="RU363111"/>
    </source>
</evidence>
<dbReference type="GO" id="GO:0016192">
    <property type="term" value="P:vesicle-mediated transport"/>
    <property type="evidence" value="ECO:0007669"/>
    <property type="project" value="InterPro"/>
</dbReference>
<keyword evidence="8" id="KW-0333">Golgi apparatus</keyword>
<feature type="transmembrane region" description="Helical" evidence="8">
    <location>
        <begin position="81"/>
        <end position="107"/>
    </location>
</feature>